<dbReference type="EMBL" id="FTNP01000008">
    <property type="protein sequence ID" value="SIS05360.1"/>
    <property type="molecule type" value="Genomic_DNA"/>
</dbReference>
<accession>A0A1N7FYE1</accession>
<organism evidence="1 2">
    <name type="scientific">Natronorubrum daqingense</name>
    <dbReference type="NCBI Taxonomy" id="588898"/>
    <lineage>
        <taxon>Archaea</taxon>
        <taxon>Methanobacteriati</taxon>
        <taxon>Methanobacteriota</taxon>
        <taxon>Stenosarchaea group</taxon>
        <taxon>Halobacteria</taxon>
        <taxon>Halobacteriales</taxon>
        <taxon>Natrialbaceae</taxon>
        <taxon>Natronorubrum</taxon>
    </lineage>
</organism>
<sequence length="32" mass="3575">MTEATQSEVEEAIILAEREIDKEDPCEIPTIA</sequence>
<protein>
    <submittedName>
        <fullName evidence="1">Uncharacterized protein</fullName>
    </submittedName>
</protein>
<keyword evidence="2" id="KW-1185">Reference proteome</keyword>
<evidence type="ECO:0000313" key="1">
    <source>
        <dbReference type="EMBL" id="SIS05360.1"/>
    </source>
</evidence>
<gene>
    <name evidence="1" type="ORF">SAMN05421809_3576</name>
</gene>
<name>A0A1N7FYE1_9EURY</name>
<dbReference type="AlphaFoldDB" id="A0A1N7FYE1"/>
<evidence type="ECO:0000313" key="2">
    <source>
        <dbReference type="Proteomes" id="UP000185687"/>
    </source>
</evidence>
<reference evidence="1 2" key="1">
    <citation type="submission" date="2017-01" db="EMBL/GenBank/DDBJ databases">
        <authorList>
            <person name="Mah S.A."/>
            <person name="Swanson W.J."/>
            <person name="Moy G.W."/>
            <person name="Vacquier V.D."/>
        </authorList>
    </citation>
    <scope>NUCLEOTIDE SEQUENCE [LARGE SCALE GENOMIC DNA]</scope>
    <source>
        <strain evidence="1 2">CGMCC 1.8909</strain>
    </source>
</reference>
<dbReference type="Proteomes" id="UP000185687">
    <property type="component" value="Unassembled WGS sequence"/>
</dbReference>
<proteinExistence type="predicted"/>